<dbReference type="Proteomes" id="UP000500911">
    <property type="component" value="Segment"/>
</dbReference>
<sequence>MYSVIIGNVGRMNQVLGACTAIADKLDGRTDVKLTQDYMAIFVTAGSVRMWVKAPYFSAYAVTAYYPNKADMDSFKLDDYHAAKQYTDLREFVKDTVKWIDDRIAPKFNK</sequence>
<evidence type="ECO:0000313" key="1">
    <source>
        <dbReference type="EMBL" id="QIG78318.1"/>
    </source>
</evidence>
<gene>
    <name evidence="1" type="ORF">BAAR0010003c01_00023</name>
</gene>
<dbReference type="EMBL" id="MT006240">
    <property type="protein sequence ID" value="QIG78318.1"/>
    <property type="molecule type" value="Genomic_DNA"/>
</dbReference>
<protein>
    <submittedName>
        <fullName evidence="1">Uncharacterized protein</fullName>
    </submittedName>
</protein>
<name>A0A6G6Y0S8_9CAUD</name>
<proteinExistence type="predicted"/>
<organism evidence="1 2">
    <name type="scientific">Bifidobacterium phage BadAargau2</name>
    <dbReference type="NCBI Taxonomy" id="2713242"/>
    <lineage>
        <taxon>Viruses</taxon>
        <taxon>Duplodnaviria</taxon>
        <taxon>Heunggongvirae</taxon>
        <taxon>Uroviricota</taxon>
        <taxon>Caudoviricetes</taxon>
        <taxon>Badaztecvirus</taxon>
        <taxon>Badaztecvirus badaargau2</taxon>
    </lineage>
</organism>
<reference evidence="1 2" key="1">
    <citation type="submission" date="2020-01" db="EMBL/GenBank/DDBJ databases">
        <title>Honey bees harbor a diverse gut virome engaging in nested strain-level interactions with the microbiota.</title>
        <authorList>
            <person name="Bonilla-Rosso G."/>
            <person name="Steiner T."/>
            <person name="Wichmann F."/>
            <person name="Bexkens E."/>
            <person name="Engel P."/>
        </authorList>
    </citation>
    <scope>NUCLEOTIDE SEQUENCE [LARGE SCALE GENOMIC DNA]</scope>
</reference>
<accession>A0A6G6Y0S8</accession>
<keyword evidence="2" id="KW-1185">Reference proteome</keyword>
<evidence type="ECO:0000313" key="2">
    <source>
        <dbReference type="Proteomes" id="UP000500911"/>
    </source>
</evidence>